<feature type="region of interest" description="Disordered" evidence="1">
    <location>
        <begin position="20"/>
        <end position="46"/>
    </location>
</feature>
<accession>F4W760</accession>
<organism evidence="3">
    <name type="scientific">Acromyrmex echinatior</name>
    <name type="common">Panamanian leafcutter ant</name>
    <name type="synonym">Acromyrmex octospinosus echinatior</name>
    <dbReference type="NCBI Taxonomy" id="103372"/>
    <lineage>
        <taxon>Eukaryota</taxon>
        <taxon>Metazoa</taxon>
        <taxon>Ecdysozoa</taxon>
        <taxon>Arthropoda</taxon>
        <taxon>Hexapoda</taxon>
        <taxon>Insecta</taxon>
        <taxon>Pterygota</taxon>
        <taxon>Neoptera</taxon>
        <taxon>Endopterygota</taxon>
        <taxon>Hymenoptera</taxon>
        <taxon>Apocrita</taxon>
        <taxon>Aculeata</taxon>
        <taxon>Formicoidea</taxon>
        <taxon>Formicidae</taxon>
        <taxon>Myrmicinae</taxon>
        <taxon>Acromyrmex</taxon>
    </lineage>
</organism>
<proteinExistence type="predicted"/>
<evidence type="ECO:0000256" key="1">
    <source>
        <dbReference type="SAM" id="MobiDB-lite"/>
    </source>
</evidence>
<dbReference type="Proteomes" id="UP000007755">
    <property type="component" value="Unassembled WGS sequence"/>
</dbReference>
<reference evidence="2" key="1">
    <citation type="submission" date="2011-02" db="EMBL/GenBank/DDBJ databases">
        <title>The genome of the leaf-cutting ant Acromyrmex echinatior suggests key adaptations to social evolution and fungus farming.</title>
        <authorList>
            <person name="Nygaard S."/>
            <person name="Zhang G."/>
        </authorList>
    </citation>
    <scope>NUCLEOTIDE SEQUENCE</scope>
</reference>
<dbReference type="InParanoid" id="F4W760"/>
<keyword evidence="3" id="KW-1185">Reference proteome</keyword>
<evidence type="ECO:0000313" key="2">
    <source>
        <dbReference type="EMBL" id="EGI69944.1"/>
    </source>
</evidence>
<protein>
    <submittedName>
        <fullName evidence="2">Uncharacterized protein</fullName>
    </submittedName>
</protein>
<dbReference type="AlphaFoldDB" id="F4W760"/>
<name>F4W760_ACREC</name>
<gene>
    <name evidence="2" type="ORF">G5I_01269</name>
</gene>
<evidence type="ECO:0000313" key="3">
    <source>
        <dbReference type="Proteomes" id="UP000007755"/>
    </source>
</evidence>
<dbReference type="EMBL" id="GL887813">
    <property type="protein sequence ID" value="EGI69944.1"/>
    <property type="molecule type" value="Genomic_DNA"/>
</dbReference>
<sequence length="104" mass="11698">MNERAEGALTRWTERGPWVSDYAGAQAPSGTSTRPRKGSHAVSGPLSIRLNPWGRTYGIRQRGDANVTSLRQITILLWDKRRSQLKCRVVNRILQNAKIDTPQT</sequence>